<keyword evidence="2" id="KW-1185">Reference proteome</keyword>
<dbReference type="SUPFAM" id="SSF52540">
    <property type="entry name" value="P-loop containing nucleoside triphosphate hydrolases"/>
    <property type="match status" value="1"/>
</dbReference>
<protein>
    <submittedName>
        <fullName evidence="1">Sulfotransferase</fullName>
    </submittedName>
</protein>
<dbReference type="InterPro" id="IPR027417">
    <property type="entry name" value="P-loop_NTPase"/>
</dbReference>
<dbReference type="EMBL" id="JAAZQQ010000007">
    <property type="protein sequence ID" value="NKX46321.1"/>
    <property type="molecule type" value="Genomic_DNA"/>
</dbReference>
<name>A0A7X6H1G5_9RHOB</name>
<dbReference type="RefSeq" id="WP_168624712.1">
    <property type="nucleotide sequence ID" value="NZ_JAAZQQ010000007.1"/>
</dbReference>
<proteinExistence type="predicted"/>
<sequence length="283" mass="30860">MTGAGGPRTLVVLSFNRSGSNYLSDLLAALPFVASQTEVFNPRAVQVHSFQDGEASVRARLHRVAAQLGVDLPDPAADLRSLMTHPPLVARVRAEPLAAIACLAAYNARPLSALKIFPHHLPVAAVDRLLGDPRILPCALLRNPLDTFISMEKRRLSGAFRGVDTTALRPVLSPRRYRRFLRGRVPWLDLMRRHRHRLHLALSYEALVALPDDAARATALRRHLGDFDQGAPLLPIRPAPPQDRAGTWSDKIANAGDFARGCADLGLVPGADLAPWPEPLTAL</sequence>
<evidence type="ECO:0000313" key="2">
    <source>
        <dbReference type="Proteomes" id="UP000526408"/>
    </source>
</evidence>
<dbReference type="Proteomes" id="UP000526408">
    <property type="component" value="Unassembled WGS sequence"/>
</dbReference>
<gene>
    <name evidence="1" type="ORF">HCU73_17140</name>
</gene>
<reference evidence="1 2" key="1">
    <citation type="submission" date="2020-04" db="EMBL/GenBank/DDBJ databases">
        <authorList>
            <person name="Yoon J."/>
        </authorList>
    </citation>
    <scope>NUCLEOTIDE SEQUENCE [LARGE SCALE GENOMIC DNA]</scope>
    <source>
        <strain evidence="1 2">KMU-115</strain>
    </source>
</reference>
<evidence type="ECO:0000313" key="1">
    <source>
        <dbReference type="EMBL" id="NKX46321.1"/>
    </source>
</evidence>
<dbReference type="GO" id="GO:0016740">
    <property type="term" value="F:transferase activity"/>
    <property type="evidence" value="ECO:0007669"/>
    <property type="project" value="UniProtKB-KW"/>
</dbReference>
<dbReference type="Gene3D" id="3.40.50.300">
    <property type="entry name" value="P-loop containing nucleotide triphosphate hydrolases"/>
    <property type="match status" value="1"/>
</dbReference>
<organism evidence="1 2">
    <name type="scientific">Roseicyclus persicicus</name>
    <dbReference type="NCBI Taxonomy" id="2650661"/>
    <lineage>
        <taxon>Bacteria</taxon>
        <taxon>Pseudomonadati</taxon>
        <taxon>Pseudomonadota</taxon>
        <taxon>Alphaproteobacteria</taxon>
        <taxon>Rhodobacterales</taxon>
        <taxon>Roseobacteraceae</taxon>
        <taxon>Roseicyclus</taxon>
    </lineage>
</organism>
<dbReference type="AlphaFoldDB" id="A0A7X6H1G5"/>
<comment type="caution">
    <text evidence="1">The sequence shown here is derived from an EMBL/GenBank/DDBJ whole genome shotgun (WGS) entry which is preliminary data.</text>
</comment>
<accession>A0A7X6H1G5</accession>
<keyword evidence="1" id="KW-0808">Transferase</keyword>
<dbReference type="Pfam" id="PF13469">
    <property type="entry name" value="Sulfotransfer_3"/>
    <property type="match status" value="1"/>
</dbReference>